<keyword evidence="1" id="KW-0999">Mitochondrion inner membrane</keyword>
<dbReference type="GO" id="GO:0015031">
    <property type="term" value="P:protein transport"/>
    <property type="evidence" value="ECO:0007669"/>
    <property type="project" value="UniProtKB-KW"/>
</dbReference>
<dbReference type="SUPFAM" id="SSF144122">
    <property type="entry name" value="Tim10-like"/>
    <property type="match status" value="1"/>
</dbReference>
<keyword evidence="1" id="KW-0472">Membrane</keyword>
<comment type="function">
    <text evidence="1">Mitochondrial intermembrane chaperone that participates in the import and insertion of some multi-pass transmembrane proteins into the mitochondrial inner membrane. Also required for the transfer of beta-barrel precursors from the TOM complex to the sorting and assembly machinery (SAM complex) of the outer membrane. Acts as a chaperone-like protein that protects the hydrophobic precursors from aggregation and guide them through the mitochondrial intermembrane space.</text>
</comment>
<name>T1G520_HELRO</name>
<dbReference type="RefSeq" id="XP_009021659.1">
    <property type="nucleotide sequence ID" value="XM_009023411.1"/>
</dbReference>
<organism evidence="4 5">
    <name type="scientific">Helobdella robusta</name>
    <name type="common">Californian leech</name>
    <dbReference type="NCBI Taxonomy" id="6412"/>
    <lineage>
        <taxon>Eukaryota</taxon>
        <taxon>Metazoa</taxon>
        <taxon>Spiralia</taxon>
        <taxon>Lophotrochozoa</taxon>
        <taxon>Annelida</taxon>
        <taxon>Clitellata</taxon>
        <taxon>Hirudinea</taxon>
        <taxon>Rhynchobdellida</taxon>
        <taxon>Glossiphoniidae</taxon>
        <taxon>Helobdella</taxon>
    </lineage>
</organism>
<accession>T1G520</accession>
<dbReference type="InParanoid" id="T1G520"/>
<dbReference type="HOGENOM" id="CLU_141397_1_2_1"/>
<comment type="subcellular location">
    <subcellularLocation>
        <location evidence="1">Mitochondrion inner membrane</location>
        <topology evidence="1">Peripheral membrane protein</topology>
        <orientation evidence="1">Intermembrane side</orientation>
    </subcellularLocation>
</comment>
<dbReference type="InterPro" id="IPR035427">
    <property type="entry name" value="Tim10-like_dom_sf"/>
</dbReference>
<evidence type="ECO:0000256" key="1">
    <source>
        <dbReference type="RuleBase" id="RU367043"/>
    </source>
</evidence>
<evidence type="ECO:0000313" key="5">
    <source>
        <dbReference type="Proteomes" id="UP000015101"/>
    </source>
</evidence>
<evidence type="ECO:0000259" key="2">
    <source>
        <dbReference type="Pfam" id="PF02953"/>
    </source>
</evidence>
<gene>
    <name evidence="4" type="primary">20216168</name>
    <name evidence="3" type="ORF">HELRODRAFT_83205</name>
</gene>
<evidence type="ECO:0000313" key="4">
    <source>
        <dbReference type="EnsemblMetazoa" id="HelroP83205"/>
    </source>
</evidence>
<dbReference type="EMBL" id="KB096983">
    <property type="protein sequence ID" value="ESO00225.1"/>
    <property type="molecule type" value="Genomic_DNA"/>
</dbReference>
<sequence length="83" mass="9723">MGFDSSADTELQEFLAVEQQKAMFQLHIHRLTNHCWDACVDQPKEKFSQRNETCLSNCVERFLDVSLLISTRFQQMLQKSLNN</sequence>
<evidence type="ECO:0000313" key="3">
    <source>
        <dbReference type="EMBL" id="ESO00225.1"/>
    </source>
</evidence>
<dbReference type="GO" id="GO:0005743">
    <property type="term" value="C:mitochondrial inner membrane"/>
    <property type="evidence" value="ECO:0007669"/>
    <property type="project" value="UniProtKB-SubCell"/>
</dbReference>
<dbReference type="Proteomes" id="UP000015101">
    <property type="component" value="Unassembled WGS sequence"/>
</dbReference>
<comment type="domain">
    <text evidence="1">The twin CX3C motif contains 4 conserved Cys residues that form 2 disulfide bonds in the mitochondrial intermembrane space.</text>
</comment>
<keyword evidence="1" id="KW-0653">Protein transport</keyword>
<protein>
    <recommendedName>
        <fullName evidence="1">Mitochondrial import inner membrane translocase subunit</fullName>
    </recommendedName>
</protein>
<dbReference type="CTD" id="20216168"/>
<comment type="subunit">
    <text evidence="1">Heterohexamer.</text>
</comment>
<reference evidence="5" key="1">
    <citation type="submission" date="2012-12" db="EMBL/GenBank/DDBJ databases">
        <authorList>
            <person name="Hellsten U."/>
            <person name="Grimwood J."/>
            <person name="Chapman J.A."/>
            <person name="Shapiro H."/>
            <person name="Aerts A."/>
            <person name="Otillar R.P."/>
            <person name="Terry A.Y."/>
            <person name="Boore J.L."/>
            <person name="Simakov O."/>
            <person name="Marletaz F."/>
            <person name="Cho S.-J."/>
            <person name="Edsinger-Gonzales E."/>
            <person name="Havlak P."/>
            <person name="Kuo D.-H."/>
            <person name="Larsson T."/>
            <person name="Lv J."/>
            <person name="Arendt D."/>
            <person name="Savage R."/>
            <person name="Osoegawa K."/>
            <person name="de Jong P."/>
            <person name="Lindberg D.R."/>
            <person name="Seaver E.C."/>
            <person name="Weisblat D.A."/>
            <person name="Putnam N.H."/>
            <person name="Grigoriev I.V."/>
            <person name="Rokhsar D.S."/>
        </authorList>
    </citation>
    <scope>NUCLEOTIDE SEQUENCE</scope>
</reference>
<dbReference type="EnsemblMetazoa" id="HelroT83205">
    <property type="protein sequence ID" value="HelroP83205"/>
    <property type="gene ID" value="HelroG83205"/>
</dbReference>
<dbReference type="KEGG" id="hro:HELRODRAFT_83205"/>
<reference evidence="4" key="3">
    <citation type="submission" date="2015-06" db="UniProtKB">
        <authorList>
            <consortium name="EnsemblMetazoa"/>
        </authorList>
    </citation>
    <scope>IDENTIFICATION</scope>
</reference>
<keyword evidence="1" id="KW-0496">Mitochondrion</keyword>
<dbReference type="Gene3D" id="1.10.287.810">
    <property type="entry name" value="Mitochondrial import inner membrane translocase subunit tim13 like domains"/>
    <property type="match status" value="1"/>
</dbReference>
<dbReference type="STRING" id="6412.T1G520"/>
<keyword evidence="1" id="KW-0811">Translocation</keyword>
<dbReference type="OMA" id="NEICWDK"/>
<dbReference type="AlphaFoldDB" id="T1G520"/>
<dbReference type="eggNOG" id="KOG3489">
    <property type="taxonomic scope" value="Eukaryota"/>
</dbReference>
<dbReference type="Pfam" id="PF02953">
    <property type="entry name" value="zf-Tim10_DDP"/>
    <property type="match status" value="1"/>
</dbReference>
<keyword evidence="1" id="KW-1015">Disulfide bond</keyword>
<keyword evidence="1" id="KW-0813">Transport</keyword>
<dbReference type="FunCoup" id="T1G520">
    <property type="interactions" value="1362"/>
</dbReference>
<dbReference type="InterPro" id="IPR004217">
    <property type="entry name" value="Tim10-like"/>
</dbReference>
<keyword evidence="1" id="KW-0143">Chaperone</keyword>
<reference evidence="3 5" key="2">
    <citation type="journal article" date="2013" name="Nature">
        <title>Insights into bilaterian evolution from three spiralian genomes.</title>
        <authorList>
            <person name="Simakov O."/>
            <person name="Marletaz F."/>
            <person name="Cho S.J."/>
            <person name="Edsinger-Gonzales E."/>
            <person name="Havlak P."/>
            <person name="Hellsten U."/>
            <person name="Kuo D.H."/>
            <person name="Larsson T."/>
            <person name="Lv J."/>
            <person name="Arendt D."/>
            <person name="Savage R."/>
            <person name="Osoegawa K."/>
            <person name="de Jong P."/>
            <person name="Grimwood J."/>
            <person name="Chapman J.A."/>
            <person name="Shapiro H."/>
            <person name="Aerts A."/>
            <person name="Otillar R.P."/>
            <person name="Terry A.Y."/>
            <person name="Boore J.L."/>
            <person name="Grigoriev I.V."/>
            <person name="Lindberg D.R."/>
            <person name="Seaver E.C."/>
            <person name="Weisblat D.A."/>
            <person name="Putnam N.H."/>
            <person name="Rokhsar D.S."/>
        </authorList>
    </citation>
    <scope>NUCLEOTIDE SEQUENCE</scope>
</reference>
<feature type="domain" description="Tim10-like" evidence="2">
    <location>
        <begin position="14"/>
        <end position="75"/>
    </location>
</feature>
<dbReference type="EMBL" id="AMQM01005535">
    <property type="status" value="NOT_ANNOTATED_CDS"/>
    <property type="molecule type" value="Genomic_DNA"/>
</dbReference>
<comment type="similarity">
    <text evidence="1">Belongs to the small Tim family.</text>
</comment>
<dbReference type="GeneID" id="20216168"/>
<keyword evidence="5" id="KW-1185">Reference proteome</keyword>
<proteinExistence type="inferred from homology"/>
<dbReference type="OrthoDB" id="344165at2759"/>